<keyword evidence="3" id="KW-1185">Reference proteome</keyword>
<dbReference type="InterPro" id="IPR051553">
    <property type="entry name" value="Ran_GTPase-activating"/>
</dbReference>
<dbReference type="VEuPathDB" id="AmoebaDB:NF0078070"/>
<dbReference type="InterPro" id="IPR009091">
    <property type="entry name" value="RCC1/BLIP-II"/>
</dbReference>
<feature type="repeat" description="RCC1" evidence="1">
    <location>
        <begin position="217"/>
        <end position="277"/>
    </location>
</feature>
<dbReference type="PANTHER" id="PTHR45982:SF1">
    <property type="entry name" value="REGULATOR OF CHROMOSOME CONDENSATION"/>
    <property type="match status" value="1"/>
</dbReference>
<feature type="repeat" description="RCC1" evidence="1">
    <location>
        <begin position="278"/>
        <end position="332"/>
    </location>
</feature>
<dbReference type="VEuPathDB" id="AmoebaDB:NfTy_064870"/>
<reference evidence="2 3" key="1">
    <citation type="journal article" date="2019" name="Sci. Rep.">
        <title>Nanopore sequencing improves the draft genome of the human pathogenic amoeba Naegleria fowleri.</title>
        <authorList>
            <person name="Liechti N."/>
            <person name="Schurch N."/>
            <person name="Bruggmann R."/>
            <person name="Wittwer M."/>
        </authorList>
    </citation>
    <scope>NUCLEOTIDE SEQUENCE [LARGE SCALE GENOMIC DNA]</scope>
    <source>
        <strain evidence="2 3">ATCC 30894</strain>
    </source>
</reference>
<comment type="caution">
    <text evidence="2">The sequence shown here is derived from an EMBL/GenBank/DDBJ whole genome shotgun (WGS) entry which is preliminary data.</text>
</comment>
<protein>
    <submittedName>
        <fullName evidence="2">Uncharacterized protein</fullName>
    </submittedName>
</protein>
<dbReference type="InterPro" id="IPR000408">
    <property type="entry name" value="Reg_chr_condens"/>
</dbReference>
<dbReference type="OrthoDB" id="10256179at2759"/>
<dbReference type="EMBL" id="VFQX01000035">
    <property type="protein sequence ID" value="KAF0977070.1"/>
    <property type="molecule type" value="Genomic_DNA"/>
</dbReference>
<dbReference type="PROSITE" id="PS50012">
    <property type="entry name" value="RCC1_3"/>
    <property type="match status" value="2"/>
</dbReference>
<dbReference type="VEuPathDB" id="AmoebaDB:FDP41_003723"/>
<name>A0A6A5BTJ1_NAEFO</name>
<evidence type="ECO:0000313" key="2">
    <source>
        <dbReference type="EMBL" id="KAF0977070.1"/>
    </source>
</evidence>
<dbReference type="GO" id="GO:0005737">
    <property type="term" value="C:cytoplasm"/>
    <property type="evidence" value="ECO:0007669"/>
    <property type="project" value="TreeGrafter"/>
</dbReference>
<proteinExistence type="predicted"/>
<evidence type="ECO:0000256" key="1">
    <source>
        <dbReference type="PROSITE-ProRule" id="PRU00235"/>
    </source>
</evidence>
<sequence length="489" mass="55093">MPNNYCGGGIENWHLRGNVRIPPLLPTLFGNKNNHIYSNTFLDTLPIAQIACGSNHCILLTERNELYYQASPTFSCGRFSNVMNNNLQTSAVVVDQQSPIANVFCERQNDTITHDDRDFRKLNFGKKIRMVAASSDQFFVITKDDEIYYTFGGRENLWNERSSSIMQVSATSFDGSTSQSSSPQFQLFKPWQQVRERIEKFVASSFTSCFIIVSTEGKIYVSGSQNSFTSGMLGIPISGNSEHNSRRFQRVTLPGNERSKIKIVAIGGQHTIIVTERNEFYCSGSNIYYQLGFQSSSGKQTNFVKPKNIPFIGKRIESVSCGYDFTFVLVEGNILYACGNSSSGCLGFGTFERINFFTRISFSFPIRQVVCGEDFTMIQTNNGLFYRAGSNRHSQLFLKQVITRNGIRSEVDKIATFEPCYIDDNIDGIVCGSSYFFMYKKTFSHVQTLFPNLVNILNFSSSLSQFNNAGYSLVPAFCDISFIQHCCCF</sequence>
<dbReference type="Pfam" id="PF00415">
    <property type="entry name" value="RCC1"/>
    <property type="match status" value="2"/>
</dbReference>
<accession>A0A6A5BTJ1</accession>
<dbReference type="GO" id="GO:0005085">
    <property type="term" value="F:guanyl-nucleotide exchange factor activity"/>
    <property type="evidence" value="ECO:0007669"/>
    <property type="project" value="TreeGrafter"/>
</dbReference>
<dbReference type="PANTHER" id="PTHR45982">
    <property type="entry name" value="REGULATOR OF CHROMOSOME CONDENSATION"/>
    <property type="match status" value="1"/>
</dbReference>
<dbReference type="Proteomes" id="UP000444721">
    <property type="component" value="Unassembled WGS sequence"/>
</dbReference>
<dbReference type="Gene3D" id="2.130.10.30">
    <property type="entry name" value="Regulator of chromosome condensation 1/beta-lactamase-inhibitor protein II"/>
    <property type="match status" value="2"/>
</dbReference>
<gene>
    <name evidence="2" type="ORF">FDP41_003723</name>
</gene>
<organism evidence="2 3">
    <name type="scientific">Naegleria fowleri</name>
    <name type="common">Brain eating amoeba</name>
    <dbReference type="NCBI Taxonomy" id="5763"/>
    <lineage>
        <taxon>Eukaryota</taxon>
        <taxon>Discoba</taxon>
        <taxon>Heterolobosea</taxon>
        <taxon>Tetramitia</taxon>
        <taxon>Eutetramitia</taxon>
        <taxon>Vahlkampfiidae</taxon>
        <taxon>Naegleria</taxon>
    </lineage>
</organism>
<dbReference type="GeneID" id="68110941"/>
<dbReference type="SUPFAM" id="SSF50985">
    <property type="entry name" value="RCC1/BLIP-II"/>
    <property type="match status" value="2"/>
</dbReference>
<dbReference type="OMA" id="RINFFTR"/>
<evidence type="ECO:0000313" key="3">
    <source>
        <dbReference type="Proteomes" id="UP000444721"/>
    </source>
</evidence>
<dbReference type="RefSeq" id="XP_044561783.1">
    <property type="nucleotide sequence ID" value="XM_044707059.1"/>
</dbReference>
<dbReference type="AlphaFoldDB" id="A0A6A5BTJ1"/>